<dbReference type="AlphaFoldDB" id="A0A285PFG2"/>
<keyword evidence="4" id="KW-1185">Reference proteome</keyword>
<dbReference type="GO" id="GO:0016020">
    <property type="term" value="C:membrane"/>
    <property type="evidence" value="ECO:0007669"/>
    <property type="project" value="InterPro"/>
</dbReference>
<sequence length="301" mass="34310">MSDYAMAEHPDYDKIIVTKLQGGLGNILFQYIAGLSLARKRDCALFCAQDGGVIHQSGLELVGINPNYLDLPADLMRRARRKKDRRLSEHFKSRLSLWPLKPVSEPHFHYWPGFEDLPTGILLSGYWQSCRYFDLFKHELNDIINLEAIVQTCDPALLDTITCNNTVSVHIRRGDFSKDPTALSVHGIVEEDYYDCARALLDREVQPDLYCVFSDAPETAKEMLAHWDKTLFIEGNSQQQDLALMSLCHHNIIANSSFSWWGAMLNRHSKKNVCAPKAWFTPHALQTRSTADLFPGDWNVI</sequence>
<dbReference type="RefSeq" id="WP_170956146.1">
    <property type="nucleotide sequence ID" value="NZ_OBEL01000004.1"/>
</dbReference>
<gene>
    <name evidence="3" type="ORF">SAMN06265368_3281</name>
</gene>
<protein>
    <submittedName>
        <fullName evidence="3">Glycosyl transferase family 11</fullName>
    </submittedName>
</protein>
<dbReference type="PANTHER" id="PTHR11927">
    <property type="entry name" value="GALACTOSIDE 2-L-FUCOSYLTRANSFERASE"/>
    <property type="match status" value="1"/>
</dbReference>
<dbReference type="GO" id="GO:0005975">
    <property type="term" value="P:carbohydrate metabolic process"/>
    <property type="evidence" value="ECO:0007669"/>
    <property type="project" value="InterPro"/>
</dbReference>
<dbReference type="InterPro" id="IPR002516">
    <property type="entry name" value="Glyco_trans_11"/>
</dbReference>
<reference evidence="3 4" key="1">
    <citation type="submission" date="2017-09" db="EMBL/GenBank/DDBJ databases">
        <authorList>
            <person name="Ehlers B."/>
            <person name="Leendertz F.H."/>
        </authorList>
    </citation>
    <scope>NUCLEOTIDE SEQUENCE [LARGE SCALE GENOMIC DNA]</scope>
    <source>
        <strain evidence="3 4">DSM 18289</strain>
    </source>
</reference>
<evidence type="ECO:0000313" key="4">
    <source>
        <dbReference type="Proteomes" id="UP000219439"/>
    </source>
</evidence>
<accession>A0A285PFG2</accession>
<organism evidence="3 4">
    <name type="scientific">Cohaesibacter gelatinilyticus</name>
    <dbReference type="NCBI Taxonomy" id="372072"/>
    <lineage>
        <taxon>Bacteria</taxon>
        <taxon>Pseudomonadati</taxon>
        <taxon>Pseudomonadota</taxon>
        <taxon>Alphaproteobacteria</taxon>
        <taxon>Hyphomicrobiales</taxon>
        <taxon>Cohaesibacteraceae</taxon>
    </lineage>
</organism>
<dbReference type="Proteomes" id="UP000219439">
    <property type="component" value="Unassembled WGS sequence"/>
</dbReference>
<evidence type="ECO:0000313" key="3">
    <source>
        <dbReference type="EMBL" id="SNZ20178.1"/>
    </source>
</evidence>
<dbReference type="EMBL" id="OBEL01000004">
    <property type="protein sequence ID" value="SNZ20178.1"/>
    <property type="molecule type" value="Genomic_DNA"/>
</dbReference>
<dbReference type="PANTHER" id="PTHR11927:SF9">
    <property type="entry name" value="L-FUCOSYLTRANSFERASE"/>
    <property type="match status" value="1"/>
</dbReference>
<proteinExistence type="predicted"/>
<dbReference type="Pfam" id="PF01531">
    <property type="entry name" value="Glyco_transf_11"/>
    <property type="match status" value="1"/>
</dbReference>
<dbReference type="CDD" id="cd11301">
    <property type="entry name" value="Fut1_Fut2_like"/>
    <property type="match status" value="1"/>
</dbReference>
<keyword evidence="2 3" id="KW-0808">Transferase</keyword>
<evidence type="ECO:0000256" key="2">
    <source>
        <dbReference type="ARBA" id="ARBA00022679"/>
    </source>
</evidence>
<name>A0A285PFG2_9HYPH</name>
<evidence type="ECO:0000256" key="1">
    <source>
        <dbReference type="ARBA" id="ARBA00022676"/>
    </source>
</evidence>
<keyword evidence="1" id="KW-0328">Glycosyltransferase</keyword>
<dbReference type="GO" id="GO:0008107">
    <property type="term" value="F:galactoside 2-alpha-L-fucosyltransferase activity"/>
    <property type="evidence" value="ECO:0007669"/>
    <property type="project" value="InterPro"/>
</dbReference>